<evidence type="ECO:0000313" key="3">
    <source>
        <dbReference type="Proteomes" id="UP000765509"/>
    </source>
</evidence>
<dbReference type="Proteomes" id="UP000765509">
    <property type="component" value="Unassembled WGS sequence"/>
</dbReference>
<name>A0A9Q3J4F0_9BASI</name>
<accession>A0A9Q3J4F0</accession>
<feature type="compositionally biased region" description="Polar residues" evidence="1">
    <location>
        <begin position="1"/>
        <end position="17"/>
    </location>
</feature>
<protein>
    <submittedName>
        <fullName evidence="2">Uncharacterized protein</fullName>
    </submittedName>
</protein>
<proteinExistence type="predicted"/>
<dbReference type="EMBL" id="AVOT02062306">
    <property type="protein sequence ID" value="MBW0555356.1"/>
    <property type="molecule type" value="Genomic_DNA"/>
</dbReference>
<sequence>MGRNWNNEPGNLTQSNELPKASERDEKLQYQHIFHNLRIYSNQNHKKLVRNLIYRKFLVYGRAQSDSGIQRHGGRNSIFPTAVQHLKDLKGKGKSFQESPVIPGSFQQRTWTPNGKQEFLRKEQKESDSMMSLVQKVPKKKKYCTYQYCRFLRSN</sequence>
<organism evidence="2 3">
    <name type="scientific">Austropuccinia psidii MF-1</name>
    <dbReference type="NCBI Taxonomy" id="1389203"/>
    <lineage>
        <taxon>Eukaryota</taxon>
        <taxon>Fungi</taxon>
        <taxon>Dikarya</taxon>
        <taxon>Basidiomycota</taxon>
        <taxon>Pucciniomycotina</taxon>
        <taxon>Pucciniomycetes</taxon>
        <taxon>Pucciniales</taxon>
        <taxon>Sphaerophragmiaceae</taxon>
        <taxon>Austropuccinia</taxon>
    </lineage>
</organism>
<evidence type="ECO:0000313" key="2">
    <source>
        <dbReference type="EMBL" id="MBW0555356.1"/>
    </source>
</evidence>
<gene>
    <name evidence="2" type="ORF">O181_095071</name>
</gene>
<keyword evidence="3" id="KW-1185">Reference proteome</keyword>
<dbReference type="AlphaFoldDB" id="A0A9Q3J4F0"/>
<comment type="caution">
    <text evidence="2">The sequence shown here is derived from an EMBL/GenBank/DDBJ whole genome shotgun (WGS) entry which is preliminary data.</text>
</comment>
<evidence type="ECO:0000256" key="1">
    <source>
        <dbReference type="SAM" id="MobiDB-lite"/>
    </source>
</evidence>
<feature type="region of interest" description="Disordered" evidence="1">
    <location>
        <begin position="1"/>
        <end position="24"/>
    </location>
</feature>
<reference evidence="2" key="1">
    <citation type="submission" date="2021-03" db="EMBL/GenBank/DDBJ databases">
        <title>Draft genome sequence of rust myrtle Austropuccinia psidii MF-1, a brazilian biotype.</title>
        <authorList>
            <person name="Quecine M.C."/>
            <person name="Pachon D.M.R."/>
            <person name="Bonatelli M.L."/>
            <person name="Correr F.H."/>
            <person name="Franceschini L.M."/>
            <person name="Leite T.F."/>
            <person name="Margarido G.R.A."/>
            <person name="Almeida C.A."/>
            <person name="Ferrarezi J.A."/>
            <person name="Labate C.A."/>
        </authorList>
    </citation>
    <scope>NUCLEOTIDE SEQUENCE</scope>
    <source>
        <strain evidence="2">MF-1</strain>
    </source>
</reference>